<dbReference type="GO" id="GO:0004518">
    <property type="term" value="F:nuclease activity"/>
    <property type="evidence" value="ECO:0007669"/>
    <property type="project" value="UniProtKB-KW"/>
</dbReference>
<keyword evidence="3" id="KW-0378">Hydrolase</keyword>
<name>A0A163LGB5_9BACL</name>
<dbReference type="SMART" id="SM00990">
    <property type="entry name" value="VRR_NUC"/>
    <property type="match status" value="1"/>
</dbReference>
<feature type="domain" description="VRR-NUC" evidence="4">
    <location>
        <begin position="1"/>
        <end position="81"/>
    </location>
</feature>
<dbReference type="GO" id="GO:0016788">
    <property type="term" value="F:hydrolase activity, acting on ester bonds"/>
    <property type="evidence" value="ECO:0007669"/>
    <property type="project" value="InterPro"/>
</dbReference>
<accession>A0A163LGB5</accession>
<proteinExistence type="predicted"/>
<dbReference type="RefSeq" id="WP_063479154.1">
    <property type="nucleotide sequence ID" value="NZ_CP147845.1"/>
</dbReference>
<dbReference type="EMBL" id="LWMH01000001">
    <property type="protein sequence ID" value="KZS48108.1"/>
    <property type="molecule type" value="Genomic_DNA"/>
</dbReference>
<keyword evidence="2" id="KW-0540">Nuclease</keyword>
<evidence type="ECO:0000256" key="3">
    <source>
        <dbReference type="ARBA" id="ARBA00022801"/>
    </source>
</evidence>
<dbReference type="GeneID" id="97556387"/>
<dbReference type="Gene3D" id="3.40.1350.10">
    <property type="match status" value="1"/>
</dbReference>
<evidence type="ECO:0000259" key="4">
    <source>
        <dbReference type="SMART" id="SM00990"/>
    </source>
</evidence>
<sequence>MRESALERRLVREVKKIGGEAPKWVSPGERGVPDRIVLLPNGQTVYVEMKAPGEQLTPLQERWKRKLLKLGHRHYKLDSNEDIDRFIDEVRAK</sequence>
<protein>
    <submittedName>
        <fullName evidence="5">Nuclease</fullName>
    </submittedName>
</protein>
<comment type="caution">
    <text evidence="5">The sequence shown here is derived from an EMBL/GenBank/DDBJ whole genome shotgun (WGS) entry which is preliminary data.</text>
</comment>
<dbReference type="InterPro" id="IPR011856">
    <property type="entry name" value="tRNA_endonuc-like_dom_sf"/>
</dbReference>
<organism evidence="5 6">
    <name type="scientific">Paenibacillus glucanolyticus</name>
    <dbReference type="NCBI Taxonomy" id="59843"/>
    <lineage>
        <taxon>Bacteria</taxon>
        <taxon>Bacillati</taxon>
        <taxon>Bacillota</taxon>
        <taxon>Bacilli</taxon>
        <taxon>Bacillales</taxon>
        <taxon>Paenibacillaceae</taxon>
        <taxon>Paenibacillus</taxon>
    </lineage>
</organism>
<dbReference type="InterPro" id="IPR014883">
    <property type="entry name" value="VRR_NUC"/>
</dbReference>
<evidence type="ECO:0000256" key="1">
    <source>
        <dbReference type="ARBA" id="ARBA00001946"/>
    </source>
</evidence>
<keyword evidence="6" id="KW-1185">Reference proteome</keyword>
<reference evidence="5" key="1">
    <citation type="journal article" date="2016" name="Genome Announc.">
        <title>Draft genomes of two strains of Paenibacillus glucanolyticus with capability to degrade lignocellulose.</title>
        <authorList>
            <person name="Mathews S.L."/>
            <person name="Pawlak J."/>
            <person name="Grunden A.M."/>
        </authorList>
    </citation>
    <scope>NUCLEOTIDE SEQUENCE [LARGE SCALE GENOMIC DNA]</scope>
    <source>
        <strain evidence="5">SLM1</strain>
    </source>
</reference>
<dbReference type="OrthoDB" id="6706702at2"/>
<dbReference type="Proteomes" id="UP000076796">
    <property type="component" value="Unassembled WGS sequence"/>
</dbReference>
<gene>
    <name evidence="5" type="ORF">AWU65_20340</name>
</gene>
<dbReference type="Pfam" id="PF08774">
    <property type="entry name" value="VRR_NUC"/>
    <property type="match status" value="1"/>
</dbReference>
<comment type="cofactor">
    <cofactor evidence="1">
        <name>Mg(2+)</name>
        <dbReference type="ChEBI" id="CHEBI:18420"/>
    </cofactor>
</comment>
<evidence type="ECO:0000313" key="6">
    <source>
        <dbReference type="Proteomes" id="UP000076796"/>
    </source>
</evidence>
<evidence type="ECO:0000256" key="2">
    <source>
        <dbReference type="ARBA" id="ARBA00022722"/>
    </source>
</evidence>
<evidence type="ECO:0000313" key="5">
    <source>
        <dbReference type="EMBL" id="KZS48108.1"/>
    </source>
</evidence>
<dbReference type="GO" id="GO:0003676">
    <property type="term" value="F:nucleic acid binding"/>
    <property type="evidence" value="ECO:0007669"/>
    <property type="project" value="InterPro"/>
</dbReference>
<dbReference type="AlphaFoldDB" id="A0A163LGB5"/>